<comment type="miscellaneous">
    <text evidence="14">Bacitracin is thought to be involved in the inhibition of peptidoglycan synthesis by sequestering undecaprenyl diphosphate, thereby reducing the pool of lipid carrier available.</text>
</comment>
<comment type="catalytic activity">
    <reaction evidence="13 14">
        <text>di-trans,octa-cis-undecaprenyl diphosphate + H2O = di-trans,octa-cis-undecaprenyl phosphate + phosphate + H(+)</text>
        <dbReference type="Rhea" id="RHEA:28094"/>
        <dbReference type="ChEBI" id="CHEBI:15377"/>
        <dbReference type="ChEBI" id="CHEBI:15378"/>
        <dbReference type="ChEBI" id="CHEBI:43474"/>
        <dbReference type="ChEBI" id="CHEBI:58405"/>
        <dbReference type="ChEBI" id="CHEBI:60392"/>
        <dbReference type="EC" id="3.6.1.27"/>
    </reaction>
</comment>
<name>A0A6H1UFD2_9GAMM</name>
<evidence type="ECO:0000256" key="6">
    <source>
        <dbReference type="ARBA" id="ARBA00022692"/>
    </source>
</evidence>
<feature type="transmembrane region" description="Helical" evidence="14">
    <location>
        <begin position="244"/>
        <end position="263"/>
    </location>
</feature>
<proteinExistence type="inferred from homology"/>
<evidence type="ECO:0000256" key="9">
    <source>
        <dbReference type="ARBA" id="ARBA00023136"/>
    </source>
</evidence>
<reference evidence="15 16" key="1">
    <citation type="submission" date="2020-04" db="EMBL/GenBank/DDBJ databases">
        <title>Ferrimonas sp. S7 isolated from sea water.</title>
        <authorList>
            <person name="Bae S.S."/>
            <person name="Baek K."/>
        </authorList>
    </citation>
    <scope>NUCLEOTIDE SEQUENCE [LARGE SCALE GENOMIC DNA]</scope>
    <source>
        <strain evidence="15 16">S7</strain>
    </source>
</reference>
<dbReference type="GO" id="GO:0009252">
    <property type="term" value="P:peptidoglycan biosynthetic process"/>
    <property type="evidence" value="ECO:0007669"/>
    <property type="project" value="UniProtKB-KW"/>
</dbReference>
<dbReference type="RefSeq" id="WP_168661042.1">
    <property type="nucleotide sequence ID" value="NZ_CP051180.1"/>
</dbReference>
<keyword evidence="16" id="KW-1185">Reference proteome</keyword>
<keyword evidence="14" id="KW-0573">Peptidoglycan synthesis</keyword>
<keyword evidence="14" id="KW-0961">Cell wall biogenesis/degradation</keyword>
<feature type="transmembrane region" description="Helical" evidence="14">
    <location>
        <begin position="6"/>
        <end position="29"/>
    </location>
</feature>
<comment type="similarity">
    <text evidence="2 14">Belongs to the UppP family.</text>
</comment>
<evidence type="ECO:0000256" key="13">
    <source>
        <dbReference type="ARBA" id="ARBA00047594"/>
    </source>
</evidence>
<dbReference type="NCBIfam" id="TIGR00753">
    <property type="entry name" value="undec_PP_bacA"/>
    <property type="match status" value="1"/>
</dbReference>
<dbReference type="GO" id="GO:0050380">
    <property type="term" value="F:undecaprenyl-diphosphatase activity"/>
    <property type="evidence" value="ECO:0007669"/>
    <property type="project" value="UniProtKB-UniRule"/>
</dbReference>
<keyword evidence="9 14" id="KW-0472">Membrane</keyword>
<dbReference type="GO" id="GO:0008360">
    <property type="term" value="P:regulation of cell shape"/>
    <property type="evidence" value="ECO:0007669"/>
    <property type="project" value="UniProtKB-KW"/>
</dbReference>
<evidence type="ECO:0000256" key="3">
    <source>
        <dbReference type="ARBA" id="ARBA00012374"/>
    </source>
</evidence>
<dbReference type="GO" id="GO:0046677">
    <property type="term" value="P:response to antibiotic"/>
    <property type="evidence" value="ECO:0007669"/>
    <property type="project" value="UniProtKB-UniRule"/>
</dbReference>
<dbReference type="NCBIfam" id="NF001393">
    <property type="entry name" value="PRK00281.2-4"/>
    <property type="match status" value="1"/>
</dbReference>
<dbReference type="GO" id="GO:0005886">
    <property type="term" value="C:plasma membrane"/>
    <property type="evidence" value="ECO:0007669"/>
    <property type="project" value="UniProtKB-SubCell"/>
</dbReference>
<protein>
    <recommendedName>
        <fullName evidence="4 14">Undecaprenyl-diphosphatase</fullName>
        <ecNumber evidence="3 14">3.6.1.27</ecNumber>
    </recommendedName>
    <alternativeName>
        <fullName evidence="12 14">Bacitracin resistance protein</fullName>
    </alternativeName>
    <alternativeName>
        <fullName evidence="11 14">Undecaprenyl pyrophosphate phosphatase</fullName>
    </alternativeName>
</protein>
<keyword evidence="8 14" id="KW-1133">Transmembrane helix</keyword>
<evidence type="ECO:0000256" key="1">
    <source>
        <dbReference type="ARBA" id="ARBA00004651"/>
    </source>
</evidence>
<gene>
    <name evidence="14" type="primary">uppP</name>
    <name evidence="15" type="ORF">HER31_13110</name>
</gene>
<feature type="transmembrane region" description="Helical" evidence="14">
    <location>
        <begin position="183"/>
        <end position="200"/>
    </location>
</feature>
<evidence type="ECO:0000313" key="15">
    <source>
        <dbReference type="EMBL" id="QIZ77754.1"/>
    </source>
</evidence>
<comment type="subcellular location">
    <subcellularLocation>
        <location evidence="1 14">Cell membrane</location>
        <topology evidence="1 14">Multi-pass membrane protein</topology>
    </subcellularLocation>
</comment>
<organism evidence="15 16">
    <name type="scientific">Ferrimonas lipolytica</name>
    <dbReference type="NCBI Taxonomy" id="2724191"/>
    <lineage>
        <taxon>Bacteria</taxon>
        <taxon>Pseudomonadati</taxon>
        <taxon>Pseudomonadota</taxon>
        <taxon>Gammaproteobacteria</taxon>
        <taxon>Alteromonadales</taxon>
        <taxon>Ferrimonadaceae</taxon>
        <taxon>Ferrimonas</taxon>
    </lineage>
</organism>
<dbReference type="EMBL" id="CP051180">
    <property type="protein sequence ID" value="QIZ77754.1"/>
    <property type="molecule type" value="Genomic_DNA"/>
</dbReference>
<dbReference type="PANTHER" id="PTHR30622">
    <property type="entry name" value="UNDECAPRENYL-DIPHOSPHATASE"/>
    <property type="match status" value="1"/>
</dbReference>
<dbReference type="PANTHER" id="PTHR30622:SF4">
    <property type="entry name" value="UNDECAPRENYL-DIPHOSPHATASE"/>
    <property type="match status" value="1"/>
</dbReference>
<keyword evidence="5 14" id="KW-1003">Cell membrane</keyword>
<keyword evidence="14" id="KW-0133">Cell shape</keyword>
<evidence type="ECO:0000256" key="12">
    <source>
        <dbReference type="ARBA" id="ARBA00032932"/>
    </source>
</evidence>
<evidence type="ECO:0000256" key="14">
    <source>
        <dbReference type="HAMAP-Rule" id="MF_01006"/>
    </source>
</evidence>
<feature type="transmembrane region" description="Helical" evidence="14">
    <location>
        <begin position="215"/>
        <end position="237"/>
    </location>
</feature>
<dbReference type="Proteomes" id="UP000501602">
    <property type="component" value="Chromosome"/>
</dbReference>
<feature type="transmembrane region" description="Helical" evidence="14">
    <location>
        <begin position="143"/>
        <end position="162"/>
    </location>
</feature>
<accession>A0A6H1UFD2</accession>
<dbReference type="Pfam" id="PF02673">
    <property type="entry name" value="BacA"/>
    <property type="match status" value="1"/>
</dbReference>
<sequence length="264" mass="28303">MDLMQTVLLALLQGFTEFLPISSSAHLILPAQMLDWPDQGAAFDVAVHFGTLMAVVWYFRDDIGRLWLAWVASVKGNHSADGNLAWYIALGTVPAVIAGLLFNDIISTELRSTTVIASTTVIFGLALWYADASATERKQITDVTWKIALLIGIAQAVALIPGTSRSGITITMALLLGLSRDSAARFSFLLSVPIIVAASGKKALDLAGETVPVDWLAMGVGVALAFASAYACIYLFLKAISRMGMLPFVIYRLALGAVLFAFFV</sequence>
<evidence type="ECO:0000256" key="11">
    <source>
        <dbReference type="ARBA" id="ARBA00032707"/>
    </source>
</evidence>
<evidence type="ECO:0000256" key="8">
    <source>
        <dbReference type="ARBA" id="ARBA00022989"/>
    </source>
</evidence>
<dbReference type="HAMAP" id="MF_01006">
    <property type="entry name" value="Undec_diphosphatase"/>
    <property type="match status" value="1"/>
</dbReference>
<feature type="transmembrane region" description="Helical" evidence="14">
    <location>
        <begin position="84"/>
        <end position="102"/>
    </location>
</feature>
<evidence type="ECO:0000313" key="16">
    <source>
        <dbReference type="Proteomes" id="UP000501602"/>
    </source>
</evidence>
<evidence type="ECO:0000256" key="4">
    <source>
        <dbReference type="ARBA" id="ARBA00021581"/>
    </source>
</evidence>
<feature type="transmembrane region" description="Helical" evidence="14">
    <location>
        <begin position="114"/>
        <end position="131"/>
    </location>
</feature>
<dbReference type="KEGG" id="fes:HER31_13110"/>
<evidence type="ECO:0000256" key="7">
    <source>
        <dbReference type="ARBA" id="ARBA00022801"/>
    </source>
</evidence>
<keyword evidence="6 14" id="KW-0812">Transmembrane</keyword>
<evidence type="ECO:0000256" key="2">
    <source>
        <dbReference type="ARBA" id="ARBA00010621"/>
    </source>
</evidence>
<dbReference type="AlphaFoldDB" id="A0A6H1UFD2"/>
<dbReference type="InterPro" id="IPR003824">
    <property type="entry name" value="UppP"/>
</dbReference>
<evidence type="ECO:0000256" key="10">
    <source>
        <dbReference type="ARBA" id="ARBA00023251"/>
    </source>
</evidence>
<comment type="function">
    <text evidence="14">Catalyzes the dephosphorylation of undecaprenyl diphosphate (UPP). Confers resistance to bacitracin.</text>
</comment>
<keyword evidence="7 14" id="KW-0378">Hydrolase</keyword>
<dbReference type="GO" id="GO:0071555">
    <property type="term" value="P:cell wall organization"/>
    <property type="evidence" value="ECO:0007669"/>
    <property type="project" value="UniProtKB-KW"/>
</dbReference>
<evidence type="ECO:0000256" key="5">
    <source>
        <dbReference type="ARBA" id="ARBA00022475"/>
    </source>
</evidence>
<dbReference type="EC" id="3.6.1.27" evidence="3 14"/>
<keyword evidence="10 14" id="KW-0046">Antibiotic resistance</keyword>